<gene>
    <name evidence="2" type="ORF">GCM10010102_08390</name>
</gene>
<proteinExistence type="predicted"/>
<keyword evidence="3" id="KW-1185">Reference proteome</keyword>
<feature type="transmembrane region" description="Helical" evidence="1">
    <location>
        <begin position="57"/>
        <end position="80"/>
    </location>
</feature>
<dbReference type="Proteomes" id="UP000655589">
    <property type="component" value="Unassembled WGS sequence"/>
</dbReference>
<name>A0A8H9L3P5_9MICO</name>
<dbReference type="AlphaFoldDB" id="A0A8H9L3P5"/>
<keyword evidence="1" id="KW-1133">Transmembrane helix</keyword>
<keyword evidence="1" id="KW-0472">Membrane</keyword>
<feature type="transmembrane region" description="Helical" evidence="1">
    <location>
        <begin position="21"/>
        <end position="45"/>
    </location>
</feature>
<dbReference type="RefSeq" id="WP_171102889.1">
    <property type="nucleotide sequence ID" value="NZ_BMPT01000002.1"/>
</dbReference>
<reference evidence="2" key="1">
    <citation type="journal article" date="2014" name="Int. J. Syst. Evol. Microbiol.">
        <title>Complete genome sequence of Corynebacterium casei LMG S-19264T (=DSM 44701T), isolated from a smear-ripened cheese.</title>
        <authorList>
            <consortium name="US DOE Joint Genome Institute (JGI-PGF)"/>
            <person name="Walter F."/>
            <person name="Albersmeier A."/>
            <person name="Kalinowski J."/>
            <person name="Ruckert C."/>
        </authorList>
    </citation>
    <scope>NUCLEOTIDE SEQUENCE</scope>
    <source>
        <strain evidence="2">JCM 3051</strain>
    </source>
</reference>
<organism evidence="2 3">
    <name type="scientific">Promicromonospora citrea</name>
    <dbReference type="NCBI Taxonomy" id="43677"/>
    <lineage>
        <taxon>Bacteria</taxon>
        <taxon>Bacillati</taxon>
        <taxon>Actinomycetota</taxon>
        <taxon>Actinomycetes</taxon>
        <taxon>Micrococcales</taxon>
        <taxon>Promicromonosporaceae</taxon>
        <taxon>Promicromonospora</taxon>
    </lineage>
</organism>
<evidence type="ECO:0000313" key="3">
    <source>
        <dbReference type="Proteomes" id="UP000655589"/>
    </source>
</evidence>
<accession>A0A8H9L3P5</accession>
<sequence length="155" mass="17484">MNGDKEWSPRERRLLVRGRSAFALLGWIVWGVGIGLVLLVILVGGMLVRGAGYGGSWFLTAIVIAILLDAAFLNWLAIWVQVKKRREFRAGYTTLMNEKPELDQVDPDSGHVIRVAGEPFLVREEHLRRIRLIREVIGSTRSDPVDSGEPPEDRR</sequence>
<comment type="caution">
    <text evidence="2">The sequence shown here is derived from an EMBL/GenBank/DDBJ whole genome shotgun (WGS) entry which is preliminary data.</text>
</comment>
<protein>
    <submittedName>
        <fullName evidence="2">Uncharacterized protein</fullName>
    </submittedName>
</protein>
<evidence type="ECO:0000256" key="1">
    <source>
        <dbReference type="SAM" id="Phobius"/>
    </source>
</evidence>
<evidence type="ECO:0000313" key="2">
    <source>
        <dbReference type="EMBL" id="GGM15167.1"/>
    </source>
</evidence>
<keyword evidence="1" id="KW-0812">Transmembrane</keyword>
<dbReference type="EMBL" id="BMPT01000002">
    <property type="protein sequence ID" value="GGM15167.1"/>
    <property type="molecule type" value="Genomic_DNA"/>
</dbReference>
<reference evidence="2" key="2">
    <citation type="submission" date="2020-09" db="EMBL/GenBank/DDBJ databases">
        <authorList>
            <person name="Sun Q."/>
            <person name="Ohkuma M."/>
        </authorList>
    </citation>
    <scope>NUCLEOTIDE SEQUENCE</scope>
    <source>
        <strain evidence="2">JCM 3051</strain>
    </source>
</reference>